<sequence length="366" mass="38510">MERIGVGIVGGSTTGWASLGHIPVLAALPDVELRAVSTSRSSSAQAAAAEYGVPAYDNHRDLIAHPGVDLVVVSVKVTEHLEIISDAVTAGKAVYSEWPLANGLAEAEKLTELARTAGVRTVAGLQGRYAPEVRHARDLIRDGYIGEVLGTTMVGSGMVWGPQATASQAYWYDKANGATPLTSPTMHALDPLHFVLGEFDTVAAQLTIGRKQATIAESGSTIDVSVADQVAVIGTLRGGAAASVFYRGGASRGDNFRWEINGSEGDLVMTSAWGNMQVAELTLAGGRGADGAVRPIETPASYVNDVPAELRGTVGANVARLYTHLARDLSDGTRTVPDFEHALKRHRLIDSIERAADTGVRQAIQH</sequence>
<reference evidence="3 4" key="1">
    <citation type="submission" date="2024-10" db="EMBL/GenBank/DDBJ databases">
        <title>The Natural Products Discovery Center: Release of the First 8490 Sequenced Strains for Exploring Actinobacteria Biosynthetic Diversity.</title>
        <authorList>
            <person name="Kalkreuter E."/>
            <person name="Kautsar S.A."/>
            <person name="Yang D."/>
            <person name="Bader C.D."/>
            <person name="Teijaro C.N."/>
            <person name="Fluegel L."/>
            <person name="Davis C.M."/>
            <person name="Simpson J.R."/>
            <person name="Lauterbach L."/>
            <person name="Steele A.D."/>
            <person name="Gui C."/>
            <person name="Meng S."/>
            <person name="Li G."/>
            <person name="Viehrig K."/>
            <person name="Ye F."/>
            <person name="Su P."/>
            <person name="Kiefer A.F."/>
            <person name="Nichols A."/>
            <person name="Cepeda A.J."/>
            <person name="Yan W."/>
            <person name="Fan B."/>
            <person name="Jiang Y."/>
            <person name="Adhikari A."/>
            <person name="Zheng C.-J."/>
            <person name="Schuster L."/>
            <person name="Cowan T.M."/>
            <person name="Smanski M.J."/>
            <person name="Chevrette M.G."/>
            <person name="De Carvalho L.P.S."/>
            <person name="Shen B."/>
        </authorList>
    </citation>
    <scope>NUCLEOTIDE SEQUENCE [LARGE SCALE GENOMIC DNA]</scope>
    <source>
        <strain evidence="3 4">NPDC020295</strain>
    </source>
</reference>
<gene>
    <name evidence="3" type="ORF">ACH49L_31355</name>
</gene>
<dbReference type="RefSeq" id="WP_279616964.1">
    <property type="nucleotide sequence ID" value="NZ_JBHYPK010000011.1"/>
</dbReference>
<dbReference type="PANTHER" id="PTHR43708">
    <property type="entry name" value="CONSERVED EXPRESSED OXIDOREDUCTASE (EUROFUNG)"/>
    <property type="match status" value="1"/>
</dbReference>
<dbReference type="Gene3D" id="3.40.50.720">
    <property type="entry name" value="NAD(P)-binding Rossmann-like Domain"/>
    <property type="match status" value="1"/>
</dbReference>
<name>A0ABW7VKV8_STROI</name>
<feature type="domain" description="Gal80p-like C-terminal" evidence="2">
    <location>
        <begin position="131"/>
        <end position="270"/>
    </location>
</feature>
<dbReference type="InterPro" id="IPR051317">
    <property type="entry name" value="Gfo/Idh/MocA_oxidoreduct"/>
</dbReference>
<dbReference type="SUPFAM" id="SSF55347">
    <property type="entry name" value="Glyceraldehyde-3-phosphate dehydrogenase-like, C-terminal domain"/>
    <property type="match status" value="1"/>
</dbReference>
<dbReference type="SUPFAM" id="SSF51735">
    <property type="entry name" value="NAD(P)-binding Rossmann-fold domains"/>
    <property type="match status" value="1"/>
</dbReference>
<comment type="caution">
    <text evidence="3">The sequence shown here is derived from an EMBL/GenBank/DDBJ whole genome shotgun (WGS) entry which is preliminary data.</text>
</comment>
<dbReference type="InterPro" id="IPR036291">
    <property type="entry name" value="NAD(P)-bd_dom_sf"/>
</dbReference>
<evidence type="ECO:0000313" key="3">
    <source>
        <dbReference type="EMBL" id="MFI2160142.1"/>
    </source>
</evidence>
<accession>A0ABW7VKV8</accession>
<evidence type="ECO:0000259" key="2">
    <source>
        <dbReference type="Pfam" id="PF22685"/>
    </source>
</evidence>
<proteinExistence type="predicted"/>
<protein>
    <submittedName>
        <fullName evidence="3">Gfo/Idh/MocA family protein</fullName>
    </submittedName>
</protein>
<dbReference type="Pfam" id="PF01408">
    <property type="entry name" value="GFO_IDH_MocA"/>
    <property type="match status" value="1"/>
</dbReference>
<dbReference type="Gene3D" id="3.30.360.10">
    <property type="entry name" value="Dihydrodipicolinate Reductase, domain 2"/>
    <property type="match status" value="1"/>
</dbReference>
<dbReference type="Proteomes" id="UP001611397">
    <property type="component" value="Unassembled WGS sequence"/>
</dbReference>
<evidence type="ECO:0000313" key="4">
    <source>
        <dbReference type="Proteomes" id="UP001611397"/>
    </source>
</evidence>
<feature type="domain" description="Gfo/Idh/MocA-like oxidoreductase N-terminal" evidence="1">
    <location>
        <begin position="5"/>
        <end position="122"/>
    </location>
</feature>
<keyword evidence="4" id="KW-1185">Reference proteome</keyword>
<dbReference type="EMBL" id="JBIRWM010000018">
    <property type="protein sequence ID" value="MFI2160142.1"/>
    <property type="molecule type" value="Genomic_DNA"/>
</dbReference>
<dbReference type="PANTHER" id="PTHR43708:SF1">
    <property type="entry name" value="GALACTOSE_LACTOSE METABOLISM REGULATORY PROTEIN GAL80"/>
    <property type="match status" value="1"/>
</dbReference>
<dbReference type="Pfam" id="PF22685">
    <property type="entry name" value="Gal80p_C-like"/>
    <property type="match status" value="1"/>
</dbReference>
<evidence type="ECO:0000259" key="1">
    <source>
        <dbReference type="Pfam" id="PF01408"/>
    </source>
</evidence>
<organism evidence="3 4">
    <name type="scientific">Streptomyces olivaceoviridis</name>
    <name type="common">Streptomyces corchorusii</name>
    <dbReference type="NCBI Taxonomy" id="1921"/>
    <lineage>
        <taxon>Bacteria</taxon>
        <taxon>Bacillati</taxon>
        <taxon>Actinomycetota</taxon>
        <taxon>Actinomycetes</taxon>
        <taxon>Kitasatosporales</taxon>
        <taxon>Streptomycetaceae</taxon>
        <taxon>Streptomyces</taxon>
    </lineage>
</organism>
<dbReference type="InterPro" id="IPR055080">
    <property type="entry name" value="Gal80p-like_C"/>
</dbReference>
<dbReference type="InterPro" id="IPR000683">
    <property type="entry name" value="Gfo/Idh/MocA-like_OxRdtase_N"/>
</dbReference>